<evidence type="ECO:0000313" key="3">
    <source>
        <dbReference type="Proteomes" id="UP001597063"/>
    </source>
</evidence>
<dbReference type="Proteomes" id="UP001597063">
    <property type="component" value="Unassembled WGS sequence"/>
</dbReference>
<dbReference type="EMBL" id="JBHTGP010000018">
    <property type="protein sequence ID" value="MFD0690110.1"/>
    <property type="molecule type" value="Genomic_DNA"/>
</dbReference>
<comment type="caution">
    <text evidence="2">The sequence shown here is derived from an EMBL/GenBank/DDBJ whole genome shotgun (WGS) entry which is preliminary data.</text>
</comment>
<name>A0ABW2XWD8_9ACTN</name>
<keyword evidence="3" id="KW-1185">Reference proteome</keyword>
<proteinExistence type="predicted"/>
<sequence length="174" mass="18606">MGRSQDGRPATDPDPRLCGVDSSPFTAFYLRHVDDVLRFVVRRVADPHVAADLTVAGRRLLDADDIGHFEERIDAAEGARRVHMEMAALHAGERAVLELIAVDGLTVTEAAAAEQTQPTAPRAAARWRRPARIAVTAVAVSGLCAAIPATVTTTSCPLPDSSTNPRPRVPGRSR</sequence>
<reference evidence="3" key="1">
    <citation type="journal article" date="2019" name="Int. J. Syst. Evol. Microbiol.">
        <title>The Global Catalogue of Microorganisms (GCM) 10K type strain sequencing project: providing services to taxonomists for standard genome sequencing and annotation.</title>
        <authorList>
            <consortium name="The Broad Institute Genomics Platform"/>
            <consortium name="The Broad Institute Genome Sequencing Center for Infectious Disease"/>
            <person name="Wu L."/>
            <person name="Ma J."/>
        </authorList>
    </citation>
    <scope>NUCLEOTIDE SEQUENCE [LARGE SCALE GENOMIC DNA]</scope>
    <source>
        <strain evidence="3">JCM 9371</strain>
    </source>
</reference>
<evidence type="ECO:0000313" key="2">
    <source>
        <dbReference type="EMBL" id="MFD0690110.1"/>
    </source>
</evidence>
<feature type="compositionally biased region" description="Polar residues" evidence="1">
    <location>
        <begin position="154"/>
        <end position="165"/>
    </location>
</feature>
<dbReference type="RefSeq" id="WP_131755407.1">
    <property type="nucleotide sequence ID" value="NZ_CAACUY010000005.1"/>
</dbReference>
<accession>A0ABW2XWD8</accession>
<feature type="region of interest" description="Disordered" evidence="1">
    <location>
        <begin position="154"/>
        <end position="174"/>
    </location>
</feature>
<gene>
    <name evidence="2" type="ORF">ACFQZM_36860</name>
</gene>
<organism evidence="2 3">
    <name type="scientific">Actinomadura fibrosa</name>
    <dbReference type="NCBI Taxonomy" id="111802"/>
    <lineage>
        <taxon>Bacteria</taxon>
        <taxon>Bacillati</taxon>
        <taxon>Actinomycetota</taxon>
        <taxon>Actinomycetes</taxon>
        <taxon>Streptosporangiales</taxon>
        <taxon>Thermomonosporaceae</taxon>
        <taxon>Actinomadura</taxon>
    </lineage>
</organism>
<protein>
    <submittedName>
        <fullName evidence="2">RNA polymerase sigma factor</fullName>
    </submittedName>
</protein>
<evidence type="ECO:0000256" key="1">
    <source>
        <dbReference type="SAM" id="MobiDB-lite"/>
    </source>
</evidence>